<feature type="non-terminal residue" evidence="3">
    <location>
        <position position="1"/>
    </location>
</feature>
<dbReference type="Gene3D" id="2.60.40.3500">
    <property type="match status" value="1"/>
</dbReference>
<dbReference type="AlphaFoldDB" id="A0A7K3NRX2"/>
<dbReference type="Proteomes" id="UP000469724">
    <property type="component" value="Unassembled WGS sequence"/>
</dbReference>
<reference evidence="3 4" key="1">
    <citation type="submission" date="2020-02" db="EMBL/GenBank/DDBJ databases">
        <title>Comparative genomics of sulfur disproportionating microorganisms.</title>
        <authorList>
            <person name="Ward L.M."/>
            <person name="Bertran E."/>
            <person name="Johnston D.T."/>
        </authorList>
    </citation>
    <scope>NUCLEOTIDE SEQUENCE [LARGE SCALE GENOMIC DNA]</scope>
    <source>
        <strain evidence="3 4">DSM 3696</strain>
    </source>
</reference>
<proteinExistence type="predicted"/>
<evidence type="ECO:0000313" key="4">
    <source>
        <dbReference type="Proteomes" id="UP000469724"/>
    </source>
</evidence>
<feature type="region of interest" description="Disordered" evidence="1">
    <location>
        <begin position="1"/>
        <end position="120"/>
    </location>
</feature>
<dbReference type="EMBL" id="JAAGRQ010000168">
    <property type="protein sequence ID" value="NDY58944.1"/>
    <property type="molecule type" value="Genomic_DNA"/>
</dbReference>
<accession>A0A7K3NRX2</accession>
<comment type="caution">
    <text evidence="3">The sequence shown here is derived from an EMBL/GenBank/DDBJ whole genome shotgun (WGS) entry which is preliminary data.</text>
</comment>
<feature type="compositionally biased region" description="Pro residues" evidence="1">
    <location>
        <begin position="64"/>
        <end position="76"/>
    </location>
</feature>
<sequence>PAASPSPAAQTPAAGKEPVSPEIVSQHPLFAGDQTLDKMFSDMGQEAAAPKVDTGKRPAATAQTPPPVPDAPPKAPAPEALPATAESLDAPPQKPGLAAKKPVKDKPVAAGKPAPGPSKGAVVAVSAVDKPGEYVLTVTTTSPVGEVTRTYMDGPPRLVIDLAGRWTYTGPLSLSGKSPLITLVRIGKHPDILRLVLDLAPEAVTRLREAPVVDRTPNGVVIRLPK</sequence>
<protein>
    <submittedName>
        <fullName evidence="3">AMIN domain-containing protein</fullName>
    </submittedName>
</protein>
<dbReference type="RefSeq" id="WP_163304003.1">
    <property type="nucleotide sequence ID" value="NZ_JAAGRQ010000168.1"/>
</dbReference>
<feature type="compositionally biased region" description="Low complexity" evidence="1">
    <location>
        <begin position="108"/>
        <end position="120"/>
    </location>
</feature>
<name>A0A7K3NRX2_9BACT</name>
<organism evidence="3 4">
    <name type="scientific">Desulfolutivibrio sulfodismutans</name>
    <dbReference type="NCBI Taxonomy" id="63561"/>
    <lineage>
        <taxon>Bacteria</taxon>
        <taxon>Pseudomonadati</taxon>
        <taxon>Thermodesulfobacteriota</taxon>
        <taxon>Desulfovibrionia</taxon>
        <taxon>Desulfovibrionales</taxon>
        <taxon>Desulfovibrionaceae</taxon>
        <taxon>Desulfolutivibrio</taxon>
    </lineage>
</organism>
<feature type="domain" description="AMIN" evidence="2">
    <location>
        <begin position="130"/>
        <end position="203"/>
    </location>
</feature>
<keyword evidence="4" id="KW-1185">Reference proteome</keyword>
<evidence type="ECO:0000259" key="2">
    <source>
        <dbReference type="Pfam" id="PF11741"/>
    </source>
</evidence>
<dbReference type="InterPro" id="IPR021731">
    <property type="entry name" value="AMIN_dom"/>
</dbReference>
<evidence type="ECO:0000256" key="1">
    <source>
        <dbReference type="SAM" id="MobiDB-lite"/>
    </source>
</evidence>
<feature type="compositionally biased region" description="Low complexity" evidence="1">
    <location>
        <begin position="1"/>
        <end position="14"/>
    </location>
</feature>
<dbReference type="Pfam" id="PF11741">
    <property type="entry name" value="AMIN"/>
    <property type="match status" value="1"/>
</dbReference>
<evidence type="ECO:0000313" key="3">
    <source>
        <dbReference type="EMBL" id="NDY58944.1"/>
    </source>
</evidence>
<gene>
    <name evidence="3" type="ORF">G3N56_19585</name>
</gene>